<reference evidence="13 14" key="1">
    <citation type="journal article" date="2018" name="BMC Genomics">
        <title>Comparative genome analyses reveal sequence features reflecting distinct modes of host-adaptation between dicot and monocot powdery mildew.</title>
        <authorList>
            <person name="Wu Y."/>
            <person name="Ma X."/>
            <person name="Pan Z."/>
            <person name="Kale S.D."/>
            <person name="Song Y."/>
            <person name="King H."/>
            <person name="Zhang Q."/>
            <person name="Presley C."/>
            <person name="Deng X."/>
            <person name="Wei C.I."/>
            <person name="Xiao S."/>
        </authorList>
    </citation>
    <scope>NUCLEOTIDE SEQUENCE [LARGE SCALE GENOMIC DNA]</scope>
    <source>
        <strain evidence="13">UMSG2</strain>
    </source>
</reference>
<dbReference type="AlphaFoldDB" id="A0A420HBQ3"/>
<organism evidence="13 14">
    <name type="scientific">Erysiphe neolycopersici</name>
    <dbReference type="NCBI Taxonomy" id="212602"/>
    <lineage>
        <taxon>Eukaryota</taxon>
        <taxon>Fungi</taxon>
        <taxon>Dikarya</taxon>
        <taxon>Ascomycota</taxon>
        <taxon>Pezizomycotina</taxon>
        <taxon>Leotiomycetes</taxon>
        <taxon>Erysiphales</taxon>
        <taxon>Erysiphaceae</taxon>
        <taxon>Erysiphe</taxon>
    </lineage>
</organism>
<evidence type="ECO:0000256" key="1">
    <source>
        <dbReference type="ARBA" id="ARBA00002689"/>
    </source>
</evidence>
<proteinExistence type="inferred from homology"/>
<keyword evidence="14" id="KW-1185">Reference proteome</keyword>
<keyword evidence="11" id="KW-0999">Mitochondrion inner membrane</keyword>
<dbReference type="OrthoDB" id="4037694at2759"/>
<protein>
    <recommendedName>
        <fullName evidence="4 11">MICOS complex subunit MIC12</fullName>
    </recommendedName>
    <alternativeName>
        <fullName evidence="10 11">Altered inheritance of mitochondria protein 5, mitochondrial</fullName>
    </alternativeName>
    <alternativeName>
        <fullName evidence="9 11">Found in mitochondrial proteome protein 51</fullName>
    </alternativeName>
</protein>
<evidence type="ECO:0000256" key="6">
    <source>
        <dbReference type="ARBA" id="ARBA00022989"/>
    </source>
</evidence>
<name>A0A420HBQ3_9PEZI</name>
<gene>
    <name evidence="13" type="ORF">OnM2_094042</name>
</gene>
<evidence type="ECO:0000313" key="14">
    <source>
        <dbReference type="Proteomes" id="UP000286134"/>
    </source>
</evidence>
<comment type="caution">
    <text evidence="13">The sequence shown here is derived from an EMBL/GenBank/DDBJ whole genome shotgun (WGS) entry which is preliminary data.</text>
</comment>
<sequence>MGFSRSFMSSATLTTGIIYLTLHSHQQNRRSQAAALHSQSQVLNSLLESKSEPLMNSESHKISRNKSNNFLQTFKIRWNEEIENIFWWIHSEESSEVRNEAERSIIQMIGRKLLDPSQDAHKLKDHASAKLQKAFDSSKATIMEDVERIKHQVSAKASGSIRDMTEKSVDETYGSERKIVDQRNGTTNTAMREITSGHKQIPQSQSASIEETLQKRYVKT</sequence>
<dbReference type="InterPro" id="IPR031463">
    <property type="entry name" value="Mic12"/>
</dbReference>
<evidence type="ECO:0000256" key="5">
    <source>
        <dbReference type="ARBA" id="ARBA00022692"/>
    </source>
</evidence>
<evidence type="ECO:0000256" key="9">
    <source>
        <dbReference type="ARBA" id="ARBA00032159"/>
    </source>
</evidence>
<evidence type="ECO:0000256" key="4">
    <source>
        <dbReference type="ARBA" id="ARBA00018170"/>
    </source>
</evidence>
<keyword evidence="7 11" id="KW-0496">Mitochondrion</keyword>
<evidence type="ECO:0000256" key="11">
    <source>
        <dbReference type="RuleBase" id="RU363010"/>
    </source>
</evidence>
<comment type="subunit">
    <text evidence="11">Component of the mitochondrial contact site and cristae organizing system (MICOS) complex.</text>
</comment>
<evidence type="ECO:0000256" key="2">
    <source>
        <dbReference type="ARBA" id="ARBA00004370"/>
    </source>
</evidence>
<dbReference type="Proteomes" id="UP000286134">
    <property type="component" value="Unassembled WGS sequence"/>
</dbReference>
<comment type="subcellular location">
    <subcellularLocation>
        <location evidence="2">Membrane</location>
    </subcellularLocation>
    <subcellularLocation>
        <location evidence="11">Mitochondrion inner membrane</location>
        <topology evidence="11">Single-pass membrane protein</topology>
    </subcellularLocation>
</comment>
<dbReference type="STRING" id="212602.A0A420HBQ3"/>
<feature type="region of interest" description="Disordered" evidence="12">
    <location>
        <begin position="195"/>
        <end position="220"/>
    </location>
</feature>
<evidence type="ECO:0000256" key="7">
    <source>
        <dbReference type="ARBA" id="ARBA00023128"/>
    </source>
</evidence>
<evidence type="ECO:0000256" key="3">
    <source>
        <dbReference type="ARBA" id="ARBA00009188"/>
    </source>
</evidence>
<dbReference type="GO" id="GO:0061617">
    <property type="term" value="C:MICOS complex"/>
    <property type="evidence" value="ECO:0007669"/>
    <property type="project" value="UniProtKB-UniRule"/>
</dbReference>
<dbReference type="GO" id="GO:0044284">
    <property type="term" value="C:mitochondrial crista junction"/>
    <property type="evidence" value="ECO:0007669"/>
    <property type="project" value="InterPro"/>
</dbReference>
<keyword evidence="6" id="KW-1133">Transmembrane helix</keyword>
<dbReference type="EMBL" id="MCFK01009435">
    <property type="protein sequence ID" value="RKF54874.1"/>
    <property type="molecule type" value="Genomic_DNA"/>
</dbReference>
<comment type="similarity">
    <text evidence="3 11">Belongs to the MICOS complex subunit Mic12 family.</text>
</comment>
<evidence type="ECO:0000256" key="10">
    <source>
        <dbReference type="ARBA" id="ARBA00032985"/>
    </source>
</evidence>
<dbReference type="Pfam" id="PF17050">
    <property type="entry name" value="AIM5"/>
    <property type="match status" value="1"/>
</dbReference>
<evidence type="ECO:0000256" key="8">
    <source>
        <dbReference type="ARBA" id="ARBA00023136"/>
    </source>
</evidence>
<comment type="function">
    <text evidence="1 11">Component of the MICOS complex, a large protein complex of the mitochondrial inner membrane that plays crucial roles in the maintenance of crista junctions, inner membrane architecture, and formation of contact sites to the outer membrane.</text>
</comment>
<keyword evidence="5" id="KW-0812">Transmembrane</keyword>
<keyword evidence="8" id="KW-0472">Membrane</keyword>
<evidence type="ECO:0000256" key="12">
    <source>
        <dbReference type="SAM" id="MobiDB-lite"/>
    </source>
</evidence>
<feature type="compositionally biased region" description="Polar residues" evidence="12">
    <location>
        <begin position="197"/>
        <end position="211"/>
    </location>
</feature>
<dbReference type="GO" id="GO:0042407">
    <property type="term" value="P:cristae formation"/>
    <property type="evidence" value="ECO:0007669"/>
    <property type="project" value="InterPro"/>
</dbReference>
<accession>A0A420HBQ3</accession>
<evidence type="ECO:0000313" key="13">
    <source>
        <dbReference type="EMBL" id="RKF54874.1"/>
    </source>
</evidence>